<dbReference type="OrthoDB" id="2181430at2"/>
<dbReference type="InterPro" id="IPR001789">
    <property type="entry name" value="Sig_transdc_resp-reg_receiver"/>
</dbReference>
<keyword evidence="1 6" id="KW-0597">Phosphoprotein</keyword>
<dbReference type="EMBL" id="QQYZ01000017">
    <property type="protein sequence ID" value="RSY80297.1"/>
    <property type="molecule type" value="Genomic_DNA"/>
</dbReference>
<dbReference type="SUPFAM" id="SSF46894">
    <property type="entry name" value="C-terminal effector domain of the bipartite response regulators"/>
    <property type="match status" value="1"/>
</dbReference>
<dbReference type="Pfam" id="PF00486">
    <property type="entry name" value="Trans_reg_C"/>
    <property type="match status" value="1"/>
</dbReference>
<gene>
    <name evidence="10" type="ORF">BRX40_12040</name>
    <name evidence="11" type="ORF">CA257_22680</name>
    <name evidence="12" type="ORF">DAH66_16245</name>
</gene>
<feature type="domain" description="OmpR/PhoB-type" evidence="9">
    <location>
        <begin position="142"/>
        <end position="240"/>
    </location>
</feature>
<feature type="DNA-binding region" description="OmpR/PhoB-type" evidence="7">
    <location>
        <begin position="142"/>
        <end position="240"/>
    </location>
</feature>
<keyword evidence="5" id="KW-0804">Transcription</keyword>
<dbReference type="Proteomes" id="UP000185161">
    <property type="component" value="Chromosome"/>
</dbReference>
<evidence type="ECO:0000256" key="1">
    <source>
        <dbReference type="ARBA" id="ARBA00022553"/>
    </source>
</evidence>
<evidence type="ECO:0000313" key="10">
    <source>
        <dbReference type="EMBL" id="APR53059.1"/>
    </source>
</evidence>
<dbReference type="PANTHER" id="PTHR48111:SF4">
    <property type="entry name" value="DNA-BINDING DUAL TRANSCRIPTIONAL REGULATOR OMPR"/>
    <property type="match status" value="1"/>
</dbReference>
<evidence type="ECO:0000259" key="8">
    <source>
        <dbReference type="PROSITE" id="PS50110"/>
    </source>
</evidence>
<dbReference type="EMBL" id="QQWO01000034">
    <property type="protein sequence ID" value="RSU97447.1"/>
    <property type="molecule type" value="Genomic_DNA"/>
</dbReference>
<dbReference type="KEGG" id="skr:BRX40_12040"/>
<evidence type="ECO:0000256" key="7">
    <source>
        <dbReference type="PROSITE-ProRule" id="PRU01091"/>
    </source>
</evidence>
<dbReference type="Pfam" id="PF00072">
    <property type="entry name" value="Response_reg"/>
    <property type="match status" value="1"/>
</dbReference>
<dbReference type="STRING" id="93064.BRX40_12040"/>
<keyword evidence="3" id="KW-0805">Transcription regulation</keyword>
<dbReference type="GO" id="GO:0005829">
    <property type="term" value="C:cytosol"/>
    <property type="evidence" value="ECO:0007669"/>
    <property type="project" value="TreeGrafter"/>
</dbReference>
<evidence type="ECO:0000256" key="3">
    <source>
        <dbReference type="ARBA" id="ARBA00023015"/>
    </source>
</evidence>
<reference evidence="13" key="2">
    <citation type="submission" date="2016-12" db="EMBL/GenBank/DDBJ databases">
        <title>Whole genome sequencing of Sphingomonas sp. ABOJV.</title>
        <authorList>
            <person name="Conlan S."/>
            <person name="Thomas P.J."/>
            <person name="Mullikin J."/>
            <person name="Palmore T.N."/>
            <person name="Frank K.M."/>
            <person name="Segre J.A."/>
        </authorList>
    </citation>
    <scope>NUCLEOTIDE SEQUENCE [LARGE SCALE GENOMIC DNA]</scope>
    <source>
        <strain evidence="13">ABOJV</strain>
    </source>
</reference>
<dbReference type="InterPro" id="IPR039420">
    <property type="entry name" value="WalR-like"/>
</dbReference>
<evidence type="ECO:0000256" key="2">
    <source>
        <dbReference type="ARBA" id="ARBA00023012"/>
    </source>
</evidence>
<evidence type="ECO:0000313" key="11">
    <source>
        <dbReference type="EMBL" id="RSU97447.1"/>
    </source>
</evidence>
<name>A0A1L6JAU8_9SPHN</name>
<dbReference type="SUPFAM" id="SSF52172">
    <property type="entry name" value="CheY-like"/>
    <property type="match status" value="1"/>
</dbReference>
<dbReference type="InterPro" id="IPR036388">
    <property type="entry name" value="WH-like_DNA-bd_sf"/>
</dbReference>
<dbReference type="CDD" id="cd17574">
    <property type="entry name" value="REC_OmpR"/>
    <property type="match status" value="1"/>
</dbReference>
<dbReference type="Gene3D" id="6.10.250.690">
    <property type="match status" value="1"/>
</dbReference>
<dbReference type="SMART" id="SM00862">
    <property type="entry name" value="Trans_reg_C"/>
    <property type="match status" value="1"/>
</dbReference>
<evidence type="ECO:0000256" key="6">
    <source>
        <dbReference type="PROSITE-ProRule" id="PRU00169"/>
    </source>
</evidence>
<evidence type="ECO:0000313" key="15">
    <source>
        <dbReference type="Proteomes" id="UP000287746"/>
    </source>
</evidence>
<accession>A0A1L6JAU8</accession>
<reference evidence="14 15" key="3">
    <citation type="submission" date="2018-07" db="EMBL/GenBank/DDBJ databases">
        <title>Genomic and Epidemiologic Investigation of an Indolent Hospital Outbreak.</title>
        <authorList>
            <person name="Johnson R.C."/>
            <person name="Deming C."/>
            <person name="Conlan S."/>
            <person name="Zellmer C.J."/>
            <person name="Michelin A.V."/>
            <person name="Lee-Lin S."/>
            <person name="Thomas P.J."/>
            <person name="Park M."/>
            <person name="Weingarten R.A."/>
            <person name="Less J."/>
            <person name="Dekker J.P."/>
            <person name="Frank K.M."/>
            <person name="Musser K.A."/>
            <person name="Mcquiston J.R."/>
            <person name="Henderson D.K."/>
            <person name="Lau A.F."/>
            <person name="Palmore T.N."/>
            <person name="Segre J.A."/>
        </authorList>
    </citation>
    <scope>NUCLEOTIDE SEQUENCE [LARGE SCALE GENOMIC DNA]</scope>
    <source>
        <strain evidence="12 15">SK-CDC1_0717</strain>
        <strain evidence="11 14">SK-NIH.Env10_0317</strain>
    </source>
</reference>
<dbReference type="Proteomes" id="UP000287746">
    <property type="component" value="Unassembled WGS sequence"/>
</dbReference>
<dbReference type="GO" id="GO:0000976">
    <property type="term" value="F:transcription cis-regulatory region binding"/>
    <property type="evidence" value="ECO:0007669"/>
    <property type="project" value="TreeGrafter"/>
</dbReference>
<dbReference type="GO" id="GO:0000156">
    <property type="term" value="F:phosphorelay response regulator activity"/>
    <property type="evidence" value="ECO:0007669"/>
    <property type="project" value="TreeGrafter"/>
</dbReference>
<keyword evidence="4 7" id="KW-0238">DNA-binding</keyword>
<dbReference type="Gene3D" id="1.10.10.10">
    <property type="entry name" value="Winged helix-like DNA-binding domain superfamily/Winged helix DNA-binding domain"/>
    <property type="match status" value="1"/>
</dbReference>
<reference evidence="10" key="1">
    <citation type="submission" date="2016-12" db="EMBL/GenBank/DDBJ databases">
        <title>Whole genome sequencing of Sphingomonas koreensis.</title>
        <authorList>
            <person name="Conlan S."/>
            <person name="Thomas P.J."/>
            <person name="Mullikin J."/>
            <person name="Palmore T.N."/>
            <person name="Frank K.M."/>
            <person name="Segre J.A."/>
        </authorList>
    </citation>
    <scope>NUCLEOTIDE SEQUENCE</scope>
    <source>
        <strain evidence="10">ABOJV</strain>
    </source>
</reference>
<evidence type="ECO:0000313" key="13">
    <source>
        <dbReference type="Proteomes" id="UP000185161"/>
    </source>
</evidence>
<dbReference type="CDD" id="cd00383">
    <property type="entry name" value="trans_reg_C"/>
    <property type="match status" value="1"/>
</dbReference>
<evidence type="ECO:0000259" key="9">
    <source>
        <dbReference type="PROSITE" id="PS51755"/>
    </source>
</evidence>
<keyword evidence="13" id="KW-1185">Reference proteome</keyword>
<feature type="modified residue" description="4-aspartylphosphate" evidence="6">
    <location>
        <position position="64"/>
    </location>
</feature>
<dbReference type="GO" id="GO:0032993">
    <property type="term" value="C:protein-DNA complex"/>
    <property type="evidence" value="ECO:0007669"/>
    <property type="project" value="TreeGrafter"/>
</dbReference>
<sequence>MLEDRLAEDFGHVPRLLVVDDDPDIRELVIQQLAREGYALNAAGNVAEVRATLAREPVDLIVLDLNLPDGDGLTLCRQLRAEGHEGAIIMVTARDSAIDRVLGLELGADDYLTKPFEPRELSARVRNLLRRRPRVEARPGGAQVARFGPWRLDLVKRRLIAPDDSLVMLSSTEFAILNRLIEAPHQPLSRSALFPSRGATAEFDRTIDNQISRLRHKLARVGGNDELILTVRNQGYLLAANVAFE</sequence>
<dbReference type="Proteomes" id="UP000286681">
    <property type="component" value="Unassembled WGS sequence"/>
</dbReference>
<dbReference type="GO" id="GO:0006355">
    <property type="term" value="P:regulation of DNA-templated transcription"/>
    <property type="evidence" value="ECO:0007669"/>
    <property type="project" value="InterPro"/>
</dbReference>
<dbReference type="InterPro" id="IPR001867">
    <property type="entry name" value="OmpR/PhoB-type_DNA-bd"/>
</dbReference>
<dbReference type="AlphaFoldDB" id="A0A1L6JAU8"/>
<evidence type="ECO:0000313" key="12">
    <source>
        <dbReference type="EMBL" id="RSY80297.1"/>
    </source>
</evidence>
<dbReference type="EMBL" id="CP018820">
    <property type="protein sequence ID" value="APR53059.1"/>
    <property type="molecule type" value="Genomic_DNA"/>
</dbReference>
<dbReference type="PROSITE" id="PS50110">
    <property type="entry name" value="RESPONSE_REGULATORY"/>
    <property type="match status" value="1"/>
</dbReference>
<dbReference type="InterPro" id="IPR016032">
    <property type="entry name" value="Sig_transdc_resp-reg_C-effctor"/>
</dbReference>
<dbReference type="Gene3D" id="3.40.50.2300">
    <property type="match status" value="1"/>
</dbReference>
<evidence type="ECO:0000256" key="4">
    <source>
        <dbReference type="ARBA" id="ARBA00023125"/>
    </source>
</evidence>
<proteinExistence type="predicted"/>
<dbReference type="PANTHER" id="PTHR48111">
    <property type="entry name" value="REGULATOR OF RPOS"/>
    <property type="match status" value="1"/>
</dbReference>
<feature type="domain" description="Response regulatory" evidence="8">
    <location>
        <begin position="15"/>
        <end position="129"/>
    </location>
</feature>
<dbReference type="PROSITE" id="PS51755">
    <property type="entry name" value="OMPR_PHOB"/>
    <property type="match status" value="1"/>
</dbReference>
<keyword evidence="2" id="KW-0902">Two-component regulatory system</keyword>
<dbReference type="InterPro" id="IPR011006">
    <property type="entry name" value="CheY-like_superfamily"/>
</dbReference>
<evidence type="ECO:0000256" key="5">
    <source>
        <dbReference type="ARBA" id="ARBA00023163"/>
    </source>
</evidence>
<protein>
    <submittedName>
        <fullName evidence="10">DNA-binding response regulator</fullName>
    </submittedName>
</protein>
<dbReference type="SMART" id="SM00448">
    <property type="entry name" value="REC"/>
    <property type="match status" value="1"/>
</dbReference>
<organism evidence="10 13">
    <name type="scientific">Sphingomonas koreensis</name>
    <dbReference type="NCBI Taxonomy" id="93064"/>
    <lineage>
        <taxon>Bacteria</taxon>
        <taxon>Pseudomonadati</taxon>
        <taxon>Pseudomonadota</taxon>
        <taxon>Alphaproteobacteria</taxon>
        <taxon>Sphingomonadales</taxon>
        <taxon>Sphingomonadaceae</taxon>
        <taxon>Sphingomonas</taxon>
    </lineage>
</organism>
<evidence type="ECO:0000313" key="14">
    <source>
        <dbReference type="Proteomes" id="UP000286681"/>
    </source>
</evidence>